<sequence>MKKRLMLAAVLAAAPFVASAQGNGLSYTYVEGGYTQANIDYDDELLGDFTADGGYIRGSFELSPSFYVFGSYSQGKDDDSVAIDFGGGDVVTFDVEDELKQGEFGLGYHMAMGEKVDFIGELAYVRLDEDFSFSTSDGDSGSDDLTSKGGRAALGLRGGSDTLEGWVKLGYIDLGEVSGDFIGTAGGQYKFNKTWGIVAEVEVIDDLSRFSAGVRASF</sequence>
<evidence type="ECO:0000256" key="1">
    <source>
        <dbReference type="SAM" id="SignalP"/>
    </source>
</evidence>
<gene>
    <name evidence="2" type="ORF">GCM10025759_00510</name>
</gene>
<organism evidence="2 3">
    <name type="scientific">Lysobacter panacisoli</name>
    <dbReference type="NCBI Taxonomy" id="1255263"/>
    <lineage>
        <taxon>Bacteria</taxon>
        <taxon>Pseudomonadati</taxon>
        <taxon>Pseudomonadota</taxon>
        <taxon>Gammaproteobacteria</taxon>
        <taxon>Lysobacterales</taxon>
        <taxon>Lysobacteraceae</taxon>
        <taxon>Lysobacter</taxon>
    </lineage>
</organism>
<name>A0ABP9KVL2_9GAMM</name>
<dbReference type="RefSeq" id="WP_158983588.1">
    <property type="nucleotide sequence ID" value="NZ_BAABKY010000001.1"/>
</dbReference>
<evidence type="ECO:0000313" key="3">
    <source>
        <dbReference type="Proteomes" id="UP001501083"/>
    </source>
</evidence>
<proteinExistence type="predicted"/>
<dbReference type="InterPro" id="IPR036709">
    <property type="entry name" value="Autotransporte_beta_dom_sf"/>
</dbReference>
<dbReference type="EMBL" id="BAABKY010000001">
    <property type="protein sequence ID" value="GAA5066777.1"/>
    <property type="molecule type" value="Genomic_DNA"/>
</dbReference>
<evidence type="ECO:0008006" key="4">
    <source>
        <dbReference type="Google" id="ProtNLM"/>
    </source>
</evidence>
<dbReference type="Proteomes" id="UP001501083">
    <property type="component" value="Unassembled WGS sequence"/>
</dbReference>
<protein>
    <recommendedName>
        <fullName evidence="4">Outer membrane protein beta-barrel domain-containing protein</fullName>
    </recommendedName>
</protein>
<keyword evidence="1" id="KW-0732">Signal</keyword>
<feature type="signal peptide" evidence="1">
    <location>
        <begin position="1"/>
        <end position="20"/>
    </location>
</feature>
<dbReference type="SUPFAM" id="SSF103515">
    <property type="entry name" value="Autotransporter"/>
    <property type="match status" value="1"/>
</dbReference>
<accession>A0ABP9KVL2</accession>
<evidence type="ECO:0000313" key="2">
    <source>
        <dbReference type="EMBL" id="GAA5066777.1"/>
    </source>
</evidence>
<reference evidence="3" key="1">
    <citation type="journal article" date="2019" name="Int. J. Syst. Evol. Microbiol.">
        <title>The Global Catalogue of Microorganisms (GCM) 10K type strain sequencing project: providing services to taxonomists for standard genome sequencing and annotation.</title>
        <authorList>
            <consortium name="The Broad Institute Genomics Platform"/>
            <consortium name="The Broad Institute Genome Sequencing Center for Infectious Disease"/>
            <person name="Wu L."/>
            <person name="Ma J."/>
        </authorList>
    </citation>
    <scope>NUCLEOTIDE SEQUENCE [LARGE SCALE GENOMIC DNA]</scope>
    <source>
        <strain evidence="3">JCM 19212</strain>
    </source>
</reference>
<keyword evidence="3" id="KW-1185">Reference proteome</keyword>
<comment type="caution">
    <text evidence="2">The sequence shown here is derived from an EMBL/GenBank/DDBJ whole genome shotgun (WGS) entry which is preliminary data.</text>
</comment>
<feature type="chain" id="PRO_5045117624" description="Outer membrane protein beta-barrel domain-containing protein" evidence="1">
    <location>
        <begin position="21"/>
        <end position="218"/>
    </location>
</feature>